<feature type="compositionally biased region" description="Low complexity" evidence="1">
    <location>
        <begin position="612"/>
        <end position="629"/>
    </location>
</feature>
<feature type="compositionally biased region" description="Low complexity" evidence="1">
    <location>
        <begin position="354"/>
        <end position="367"/>
    </location>
</feature>
<comment type="caution">
    <text evidence="2">The sequence shown here is derived from an EMBL/GenBank/DDBJ whole genome shotgun (WGS) entry which is preliminary data.</text>
</comment>
<name>A0A841FP59_9ACTN</name>
<feature type="compositionally biased region" description="Low complexity" evidence="1">
    <location>
        <begin position="374"/>
        <end position="411"/>
    </location>
</feature>
<feature type="compositionally biased region" description="Low complexity" evidence="1">
    <location>
        <begin position="480"/>
        <end position="491"/>
    </location>
</feature>
<dbReference type="RefSeq" id="WP_184788190.1">
    <property type="nucleotide sequence ID" value="NZ_BONT01000004.1"/>
</dbReference>
<dbReference type="AlphaFoldDB" id="A0A841FP59"/>
<feature type="compositionally biased region" description="Low complexity" evidence="1">
    <location>
        <begin position="788"/>
        <end position="805"/>
    </location>
</feature>
<reference evidence="2 3" key="1">
    <citation type="submission" date="2020-08" db="EMBL/GenBank/DDBJ databases">
        <title>Genomic Encyclopedia of Type Strains, Phase IV (KMG-IV): sequencing the most valuable type-strain genomes for metagenomic binning, comparative biology and taxonomic classification.</title>
        <authorList>
            <person name="Goeker M."/>
        </authorList>
    </citation>
    <scope>NUCLEOTIDE SEQUENCE [LARGE SCALE GENOMIC DNA]</scope>
    <source>
        <strain evidence="2 3">YIM 65646</strain>
    </source>
</reference>
<proteinExistence type="predicted"/>
<feature type="compositionally biased region" description="Low complexity" evidence="1">
    <location>
        <begin position="551"/>
        <end position="593"/>
    </location>
</feature>
<feature type="region of interest" description="Disordered" evidence="1">
    <location>
        <begin position="266"/>
        <end position="688"/>
    </location>
</feature>
<feature type="compositionally biased region" description="Polar residues" evidence="1">
    <location>
        <begin position="634"/>
        <end position="653"/>
    </location>
</feature>
<evidence type="ECO:0000313" key="2">
    <source>
        <dbReference type="EMBL" id="MBB6035342.1"/>
    </source>
</evidence>
<evidence type="ECO:0000256" key="1">
    <source>
        <dbReference type="SAM" id="MobiDB-lite"/>
    </source>
</evidence>
<feature type="region of interest" description="Disordered" evidence="1">
    <location>
        <begin position="97"/>
        <end position="239"/>
    </location>
</feature>
<organism evidence="2 3">
    <name type="scientific">Phytomonospora endophytica</name>
    <dbReference type="NCBI Taxonomy" id="714109"/>
    <lineage>
        <taxon>Bacteria</taxon>
        <taxon>Bacillati</taxon>
        <taxon>Actinomycetota</taxon>
        <taxon>Actinomycetes</taxon>
        <taxon>Micromonosporales</taxon>
        <taxon>Micromonosporaceae</taxon>
        <taxon>Phytomonospora</taxon>
    </lineage>
</organism>
<feature type="compositionally biased region" description="Low complexity" evidence="1">
    <location>
        <begin position="288"/>
        <end position="300"/>
    </location>
</feature>
<protein>
    <submittedName>
        <fullName evidence="2">Uncharacterized protein</fullName>
    </submittedName>
</protein>
<dbReference type="Proteomes" id="UP000548476">
    <property type="component" value="Unassembled WGS sequence"/>
</dbReference>
<evidence type="ECO:0000313" key="3">
    <source>
        <dbReference type="Proteomes" id="UP000548476"/>
    </source>
</evidence>
<feature type="compositionally biased region" description="Low complexity" evidence="1">
    <location>
        <begin position="508"/>
        <end position="531"/>
    </location>
</feature>
<accession>A0A841FP59</accession>
<feature type="region of interest" description="Disordered" evidence="1">
    <location>
        <begin position="754"/>
        <end position="805"/>
    </location>
</feature>
<feature type="compositionally biased region" description="Low complexity" evidence="1">
    <location>
        <begin position="150"/>
        <end position="163"/>
    </location>
</feature>
<gene>
    <name evidence="2" type="ORF">HNR73_003199</name>
</gene>
<sequence length="841" mass="82214">MPPVQRVLGAHPLVNPPQDFASGLTTRQTTGFLSPLGHAVTPEAPSGVVEAVPVRGGDVTDLPVVHAAPPAAAGPNGSSVVQRWSDPSGMSVLRSVSPAAPAAPAGGSTGSVETPEPWSLPVVEAATPRPEPTPTPTTVVEPEPMPTPAAPVEAQPEPEPVAAISESPTLGSSGDAVTSVGGTSGSGATPVGAPMIQRSTEAPAMPIVEAPAATPTRRRGGLGPPLISSAVDMTPAPLPPAVTEQIAAPASPRSLPVGQTVSRIADEQAPTLGTVEPVPLAGDGGTGTPTATDAPTTTADTPPPVAMPVVASTSPTAATPTVSRLAADGPTPTTPSAPPAETTPAITVSRETDPTTPSSPTTPDAPTLGTVDLPAVSAEPTSAPSAATSTGSGSTSFAAPMVQRSTTTPTPTSSPTPTPGTTSASPAAGLPVVGATQASTSSTPSTTSFAEAVPGPGAAHPPPTSDSREAPGVGGEWSEPPLVDNPPVVDNFEAPVVTAQLIGDRPLTSSASADTASTASDTDSFGTFDSGESLGFNDVGTAGSPALPLVAGSPAASSATPSVQRVTPTLAAAPTGSSSSATTSGGVTVSRSTTPPPAMPTVQTVPTLGAPSSLPTGFTGSGSSPSLSGQSGGWNTASPIGTSSNLSPATSIMTLAVPGAAHPPPTSDGRGAPGVGGEWSGPSSVDNPPVVDNFTAPVVSRMANGSAPTYPRPAFGAVMSNGTNGTLTPAYLQRATASGAGSFPTATTAASLPMVAAPPPSLPPPTLVQRVDEAPPPEPPPAAPAEPAPAANASTPAAAAPAAGAEPTELLAKLYDPLLRRLRAELRIDRERRGALTDLWH</sequence>
<feature type="compositionally biased region" description="Low complexity" evidence="1">
    <location>
        <begin position="171"/>
        <end position="193"/>
    </location>
</feature>
<feature type="compositionally biased region" description="Pro residues" evidence="1">
    <location>
        <begin position="774"/>
        <end position="787"/>
    </location>
</feature>
<dbReference type="EMBL" id="JACHGT010000006">
    <property type="protein sequence ID" value="MBB6035342.1"/>
    <property type="molecule type" value="Genomic_DNA"/>
</dbReference>
<feature type="compositionally biased region" description="Low complexity" evidence="1">
    <location>
        <begin position="419"/>
        <end position="458"/>
    </location>
</feature>
<feature type="compositionally biased region" description="Low complexity" evidence="1">
    <location>
        <begin position="97"/>
        <end position="106"/>
    </location>
</feature>
<feature type="compositionally biased region" description="Pro residues" evidence="1">
    <location>
        <begin position="756"/>
        <end position="766"/>
    </location>
</feature>
<keyword evidence="3" id="KW-1185">Reference proteome</keyword>
<feature type="compositionally biased region" description="Low complexity" evidence="1">
    <location>
        <begin position="308"/>
        <end position="331"/>
    </location>
</feature>